<accession>A0A1R1B8M4</accession>
<evidence type="ECO:0000313" key="2">
    <source>
        <dbReference type="Proteomes" id="UP000187074"/>
    </source>
</evidence>
<proteinExistence type="predicted"/>
<dbReference type="EMBL" id="MRTF01000001">
    <property type="protein sequence ID" value="OME96455.1"/>
    <property type="molecule type" value="Genomic_DNA"/>
</dbReference>
<dbReference type="AlphaFoldDB" id="A0A1R1B8M4"/>
<evidence type="ECO:0008006" key="3">
    <source>
        <dbReference type="Google" id="ProtNLM"/>
    </source>
</evidence>
<reference evidence="1 2" key="1">
    <citation type="submission" date="2016-11" db="EMBL/GenBank/DDBJ databases">
        <title>Paenibacillus species isolates.</title>
        <authorList>
            <person name="Beno S.M."/>
        </authorList>
    </citation>
    <scope>NUCLEOTIDE SEQUENCE [LARGE SCALE GENOMIC DNA]</scope>
    <source>
        <strain evidence="1 2">FSL F4-0100</strain>
    </source>
</reference>
<dbReference type="OrthoDB" id="7054537at2"/>
<protein>
    <recommendedName>
        <fullName evidence="3">Amidase</fullName>
    </recommendedName>
</protein>
<sequence>MKWTRRMRPIHAKAKWIILVAGICLLLLILFLLPSGKVNQNKATWLWDASLIRSETEEIVAFSGREGITTIFLQIQQEVTDEEYRHFVAAAHQQGISVHALNGQPDWAYEEGRRKGMELLTWLEAYNRTAAPEEKFEGVQFDVEPYVLRRWGREQAQVVEEWSANMEVWVQEAKRQGLSFSAAVPFWLDKVPGPRSADADSFSRWMIQNTDAIAVMAYRDSGEQMYELSKEELEQADELGKSVWIGMELGDTEEGEHLTFFAKSEQEMEDEALRAAKLGSDHSSFAGMAVHHYQAWVHKRTAMAGEEP</sequence>
<comment type="caution">
    <text evidence="1">The sequence shown here is derived from an EMBL/GenBank/DDBJ whole genome shotgun (WGS) entry which is preliminary data.</text>
</comment>
<gene>
    <name evidence="1" type="ORF">BK123_02400</name>
</gene>
<organism evidence="1 2">
    <name type="scientific">Paenibacillus lautus</name>
    <name type="common">Bacillus lautus</name>
    <dbReference type="NCBI Taxonomy" id="1401"/>
    <lineage>
        <taxon>Bacteria</taxon>
        <taxon>Bacillati</taxon>
        <taxon>Bacillota</taxon>
        <taxon>Bacilli</taxon>
        <taxon>Bacillales</taxon>
        <taxon>Paenibacillaceae</taxon>
        <taxon>Paenibacillus</taxon>
    </lineage>
</organism>
<dbReference type="STRING" id="1401.BK123_02400"/>
<evidence type="ECO:0000313" key="1">
    <source>
        <dbReference type="EMBL" id="OME96455.1"/>
    </source>
</evidence>
<dbReference type="Proteomes" id="UP000187074">
    <property type="component" value="Unassembled WGS sequence"/>
</dbReference>
<name>A0A1R1B8M4_PAELA</name>